<dbReference type="FunCoup" id="B9RFX6">
    <property type="interactions" value="37"/>
</dbReference>
<dbReference type="Pfam" id="PF14432">
    <property type="entry name" value="DYW_deaminase"/>
    <property type="match status" value="1"/>
</dbReference>
<keyword evidence="6" id="KW-1185">Reference proteome</keyword>
<evidence type="ECO:0000256" key="1">
    <source>
        <dbReference type="ARBA" id="ARBA00006643"/>
    </source>
</evidence>
<feature type="domain" description="DYW" evidence="4">
    <location>
        <begin position="624"/>
        <end position="716"/>
    </location>
</feature>
<dbReference type="FunFam" id="1.25.40.10:FF:000201">
    <property type="entry name" value="Pentatricopeptide repeat-containing protein mitochondrial"/>
    <property type="match status" value="1"/>
</dbReference>
<dbReference type="Pfam" id="PF13041">
    <property type="entry name" value="PPR_2"/>
    <property type="match status" value="4"/>
</dbReference>
<dbReference type="eggNOG" id="KOG4197">
    <property type="taxonomic scope" value="Eukaryota"/>
</dbReference>
<organism evidence="5 6">
    <name type="scientific">Ricinus communis</name>
    <name type="common">Castor bean</name>
    <dbReference type="NCBI Taxonomy" id="3988"/>
    <lineage>
        <taxon>Eukaryota</taxon>
        <taxon>Viridiplantae</taxon>
        <taxon>Streptophyta</taxon>
        <taxon>Embryophyta</taxon>
        <taxon>Tracheophyta</taxon>
        <taxon>Spermatophyta</taxon>
        <taxon>Magnoliopsida</taxon>
        <taxon>eudicotyledons</taxon>
        <taxon>Gunneridae</taxon>
        <taxon>Pentapetalae</taxon>
        <taxon>rosids</taxon>
        <taxon>fabids</taxon>
        <taxon>Malpighiales</taxon>
        <taxon>Euphorbiaceae</taxon>
        <taxon>Acalyphoideae</taxon>
        <taxon>Acalypheae</taxon>
        <taxon>Ricinus</taxon>
    </lineage>
</organism>
<dbReference type="FunFam" id="1.25.40.10:FF:000471">
    <property type="entry name" value="Putative pentatricopeptide repeat-containing protein, mitochondrial"/>
    <property type="match status" value="1"/>
</dbReference>
<reference evidence="6" key="1">
    <citation type="journal article" date="2010" name="Nat. Biotechnol.">
        <title>Draft genome sequence of the oilseed species Ricinus communis.</title>
        <authorList>
            <person name="Chan A.P."/>
            <person name="Crabtree J."/>
            <person name="Zhao Q."/>
            <person name="Lorenzi H."/>
            <person name="Orvis J."/>
            <person name="Puiu D."/>
            <person name="Melake-Berhan A."/>
            <person name="Jones K.M."/>
            <person name="Redman J."/>
            <person name="Chen G."/>
            <person name="Cahoon E.B."/>
            <person name="Gedil M."/>
            <person name="Stanke M."/>
            <person name="Haas B.J."/>
            <person name="Wortman J.R."/>
            <person name="Fraser-Liggett C.M."/>
            <person name="Ravel J."/>
            <person name="Rabinowicz P.D."/>
        </authorList>
    </citation>
    <scope>NUCLEOTIDE SEQUENCE [LARGE SCALE GENOMIC DNA]</scope>
    <source>
        <strain evidence="6">cv. Hale</strain>
    </source>
</reference>
<dbReference type="PANTHER" id="PTHR47926:SF520">
    <property type="entry name" value="DYW DOMAIN-CONTAINING PROTEIN"/>
    <property type="match status" value="1"/>
</dbReference>
<dbReference type="SUPFAM" id="SSF48452">
    <property type="entry name" value="TPR-like"/>
    <property type="match status" value="1"/>
</dbReference>
<evidence type="ECO:0000256" key="2">
    <source>
        <dbReference type="ARBA" id="ARBA00022737"/>
    </source>
</evidence>
<dbReference type="GO" id="GO:0008270">
    <property type="term" value="F:zinc ion binding"/>
    <property type="evidence" value="ECO:0007669"/>
    <property type="project" value="InterPro"/>
</dbReference>
<dbReference type="PANTHER" id="PTHR47926">
    <property type="entry name" value="PENTATRICOPEPTIDE REPEAT-CONTAINING PROTEIN"/>
    <property type="match status" value="1"/>
</dbReference>
<feature type="repeat" description="PPR" evidence="3">
    <location>
        <begin position="207"/>
        <end position="241"/>
    </location>
</feature>
<dbReference type="InParanoid" id="B9RFX6"/>
<protein>
    <submittedName>
        <fullName evidence="5">Pentatricopeptide repeat-containing protein, putative</fullName>
    </submittedName>
</protein>
<sequence length="716" mass="80527">MPDRNTVSFVTLIQGYVQSFQLDEVVDLFSRVHREGHELNPFVFTTILKLLVSVECAELAYSLHACIYKLGHESNAFVGTALIDAYAVCGSVNSARQAFDAIACKDMVSWTGMVACYAENDRFQDSLQLFAEMRMVGFNPNHFTFAGVLKACIGLEAFSVGKSVHGCVLKTCYEMDLYVGVGLLDLYTKFGDANDVLRVFEEMPKHDVIPWSFMISRYAQSNQSREAVELFGQMRRAFVLPNQFTFASVLQSCASIENLQLGKQVHCHVLKVGLDGNVFVSNALMDVYAKCGRLDNSMKLFMELPNRNEVTWNTMIVGYVQSGDGDKALSLYKNMLECQVQASEVTYSSVLRACASLAAMELGTQIHSLSLKTIYDKDVVVGNALIDMYAKCGSIKNARLVFDMLSERDEISWNAMISGYSMHGLVGEALKAFQMMQETECVPNKLTFVSILSACSNAGLLDIGQNYFKSMVQDYGIEPCMEHYTCMVWLLGRSGHLDKAVKLIEEIPLEPNVKVWRALLGACVIHNDVDLGIMSAQQILQIDPQDEATHVLLSNIYARTRRWNSVASVRKFMKNKGVKKEPGLSWIENQGIVHYFSVGDTSHPDMKMISGMLEWLNMKTEKAGYVPDLNAVLRDVEDDEKKRHLWVHSERLALAFGLIRTPSRGHIRILKNLRICTDCHSAIKLISKIVQRDIIIRDMNRFHHFQDGICSCGDYW</sequence>
<keyword evidence="2" id="KW-0677">Repeat</keyword>
<comment type="similarity">
    <text evidence="1">Belongs to the PPR family. PCMP-H subfamily.</text>
</comment>
<gene>
    <name evidence="5" type="ORF">RCOM_1437830</name>
</gene>
<feature type="repeat" description="PPR" evidence="3">
    <location>
        <begin position="5"/>
        <end position="39"/>
    </location>
</feature>
<feature type="repeat" description="PPR" evidence="3">
    <location>
        <begin position="277"/>
        <end position="307"/>
    </location>
</feature>
<dbReference type="InterPro" id="IPR002885">
    <property type="entry name" value="PPR_rpt"/>
</dbReference>
<dbReference type="Pfam" id="PF01535">
    <property type="entry name" value="PPR"/>
    <property type="match status" value="4"/>
</dbReference>
<dbReference type="Gene3D" id="1.25.40.10">
    <property type="entry name" value="Tetratricopeptide repeat domain"/>
    <property type="match status" value="4"/>
</dbReference>
<feature type="repeat" description="PPR" evidence="3">
    <location>
        <begin position="106"/>
        <end position="140"/>
    </location>
</feature>
<dbReference type="AlphaFoldDB" id="B9RFX6"/>
<evidence type="ECO:0000256" key="3">
    <source>
        <dbReference type="PROSITE-ProRule" id="PRU00708"/>
    </source>
</evidence>
<proteinExistence type="inferred from homology"/>
<dbReference type="InterPro" id="IPR032867">
    <property type="entry name" value="DYW_dom"/>
</dbReference>
<evidence type="ECO:0000259" key="4">
    <source>
        <dbReference type="Pfam" id="PF14432"/>
    </source>
</evidence>
<dbReference type="GO" id="GO:0003723">
    <property type="term" value="F:RNA binding"/>
    <property type="evidence" value="ECO:0007669"/>
    <property type="project" value="InterPro"/>
</dbReference>
<dbReference type="Proteomes" id="UP000008311">
    <property type="component" value="Unassembled WGS sequence"/>
</dbReference>
<dbReference type="EMBL" id="EQ973777">
    <property type="protein sequence ID" value="EEF50097.1"/>
    <property type="molecule type" value="Genomic_DNA"/>
</dbReference>
<evidence type="ECO:0000313" key="5">
    <source>
        <dbReference type="EMBL" id="EEF50097.1"/>
    </source>
</evidence>
<dbReference type="Pfam" id="PF20431">
    <property type="entry name" value="E_motif"/>
    <property type="match status" value="1"/>
</dbReference>
<dbReference type="InterPro" id="IPR011990">
    <property type="entry name" value="TPR-like_helical_dom_sf"/>
</dbReference>
<accession>B9RFX6</accession>
<dbReference type="NCBIfam" id="TIGR00756">
    <property type="entry name" value="PPR"/>
    <property type="match status" value="5"/>
</dbReference>
<dbReference type="FunFam" id="1.25.40.10:FF:000090">
    <property type="entry name" value="Pentatricopeptide repeat-containing protein, chloroplastic"/>
    <property type="match status" value="1"/>
</dbReference>
<feature type="repeat" description="PPR" evidence="3">
    <location>
        <begin position="308"/>
        <end position="342"/>
    </location>
</feature>
<feature type="repeat" description="PPR" evidence="3">
    <location>
        <begin position="409"/>
        <end position="443"/>
    </location>
</feature>
<dbReference type="PROSITE" id="PS51375">
    <property type="entry name" value="PPR"/>
    <property type="match status" value="6"/>
</dbReference>
<dbReference type="InterPro" id="IPR046848">
    <property type="entry name" value="E_motif"/>
</dbReference>
<dbReference type="GO" id="GO:0009451">
    <property type="term" value="P:RNA modification"/>
    <property type="evidence" value="ECO:0000318"/>
    <property type="project" value="GO_Central"/>
</dbReference>
<dbReference type="FunFam" id="1.25.40.10:FF:000494">
    <property type="entry name" value="Putative pentatricopeptide repeat-containing protein, mitochondrial"/>
    <property type="match status" value="1"/>
</dbReference>
<dbReference type="InterPro" id="IPR046960">
    <property type="entry name" value="PPR_At4g14850-like_plant"/>
</dbReference>
<name>B9RFX6_RICCO</name>
<evidence type="ECO:0000313" key="6">
    <source>
        <dbReference type="Proteomes" id="UP000008311"/>
    </source>
</evidence>